<dbReference type="InterPro" id="IPR010264">
    <property type="entry name" value="Self-incomp_S1"/>
</dbReference>
<feature type="signal peptide" evidence="6">
    <location>
        <begin position="1"/>
        <end position="19"/>
    </location>
</feature>
<keyword evidence="5 6" id="KW-0732">Signal</keyword>
<evidence type="ECO:0000313" key="9">
    <source>
        <dbReference type="EnsemblPlants" id="KEH41977"/>
    </source>
</evidence>
<evidence type="ECO:0000313" key="11">
    <source>
        <dbReference type="Proteomes" id="UP000265566"/>
    </source>
</evidence>
<evidence type="ECO:0000256" key="2">
    <source>
        <dbReference type="ARBA" id="ARBA00005581"/>
    </source>
</evidence>
<keyword evidence="3 6" id="KW-0713">Self-incompatibility</keyword>
<evidence type="ECO:0000256" key="3">
    <source>
        <dbReference type="ARBA" id="ARBA00022471"/>
    </source>
</evidence>
<feature type="chain" id="PRO_5014500756" description="S-protein homolog" evidence="6">
    <location>
        <begin position="20"/>
        <end position="141"/>
    </location>
</feature>
<dbReference type="Proteomes" id="UP000002051">
    <property type="component" value="Unassembled WGS sequence"/>
</dbReference>
<dbReference type="HOGENOM" id="CLU_125658_0_2_1"/>
<evidence type="ECO:0000256" key="1">
    <source>
        <dbReference type="ARBA" id="ARBA00004613"/>
    </source>
</evidence>
<reference evidence="7 10" key="2">
    <citation type="journal article" date="2014" name="BMC Genomics">
        <title>An improved genome release (version Mt4.0) for the model legume Medicago truncatula.</title>
        <authorList>
            <person name="Tang H."/>
            <person name="Krishnakumar V."/>
            <person name="Bidwell S."/>
            <person name="Rosen B."/>
            <person name="Chan A."/>
            <person name="Zhou S."/>
            <person name="Gentzbittel L."/>
            <person name="Childs K.L."/>
            <person name="Yandell M."/>
            <person name="Gundlach H."/>
            <person name="Mayer K.F."/>
            <person name="Schwartz D.C."/>
            <person name="Town C.D."/>
        </authorList>
    </citation>
    <scope>GENOME REANNOTATION</scope>
    <source>
        <strain evidence="7">A17</strain>
        <strain evidence="9 10">cv. Jemalong A17</strain>
    </source>
</reference>
<keyword evidence="10" id="KW-1185">Reference proteome</keyword>
<dbReference type="PANTHER" id="PTHR31232:SF43">
    <property type="entry name" value="S-PROTEIN HOMOLOG 29-RELATED"/>
    <property type="match status" value="1"/>
</dbReference>
<reference evidence="8" key="5">
    <citation type="journal article" date="2018" name="Nat. Plants">
        <title>Whole-genome landscape of Medicago truncatula symbiotic genes.</title>
        <authorList>
            <person name="Pecrix Y."/>
            <person name="Gamas P."/>
            <person name="Carrere S."/>
        </authorList>
    </citation>
    <scope>NUCLEOTIDE SEQUENCE</scope>
    <source>
        <tissue evidence="8">Leaves</tissue>
    </source>
</reference>
<dbReference type="GO" id="GO:0060320">
    <property type="term" value="P:rejection of self pollen"/>
    <property type="evidence" value="ECO:0007669"/>
    <property type="project" value="UniProtKB-KW"/>
</dbReference>
<reference evidence="11" key="4">
    <citation type="journal article" date="2018" name="Nat. Plants">
        <title>Whole-genome landscape of Medicago truncatula symbiotic genes.</title>
        <authorList>
            <person name="Pecrix Y."/>
            <person name="Staton S.E."/>
            <person name="Sallet E."/>
            <person name="Lelandais-Briere C."/>
            <person name="Moreau S."/>
            <person name="Carrere S."/>
            <person name="Blein T."/>
            <person name="Jardinaud M.F."/>
            <person name="Latrasse D."/>
            <person name="Zouine M."/>
            <person name="Zahm M."/>
            <person name="Kreplak J."/>
            <person name="Mayjonade B."/>
            <person name="Satge C."/>
            <person name="Perez M."/>
            <person name="Cauet S."/>
            <person name="Marande W."/>
            <person name="Chantry-Darmon C."/>
            <person name="Lopez-Roques C."/>
            <person name="Bouchez O."/>
            <person name="Berard A."/>
            <person name="Debelle F."/>
            <person name="Munos S."/>
            <person name="Bendahmane A."/>
            <person name="Berges H."/>
            <person name="Niebel A."/>
            <person name="Buitink J."/>
            <person name="Frugier F."/>
            <person name="Benhamed M."/>
            <person name="Crespi M."/>
            <person name="Gouzy J."/>
            <person name="Gamas P."/>
        </authorList>
    </citation>
    <scope>NUCLEOTIDE SEQUENCE [LARGE SCALE GENOMIC DNA]</scope>
    <source>
        <strain evidence="11">cv. Jemalong A17</strain>
    </source>
</reference>
<proteinExistence type="inferred from homology"/>
<dbReference type="AlphaFoldDB" id="A0A072VJK7"/>
<evidence type="ECO:0000256" key="4">
    <source>
        <dbReference type="ARBA" id="ARBA00022525"/>
    </source>
</evidence>
<dbReference type="STRING" id="3880.A0A072VJK7"/>
<dbReference type="Gramene" id="rna3311">
    <property type="protein sequence ID" value="RHN79511.1"/>
    <property type="gene ID" value="gene3311"/>
</dbReference>
<evidence type="ECO:0000313" key="10">
    <source>
        <dbReference type="Proteomes" id="UP000002051"/>
    </source>
</evidence>
<reference evidence="7 10" key="1">
    <citation type="journal article" date="2011" name="Nature">
        <title>The Medicago genome provides insight into the evolution of rhizobial symbioses.</title>
        <authorList>
            <person name="Young N.D."/>
            <person name="Debelle F."/>
            <person name="Oldroyd G.E."/>
            <person name="Geurts R."/>
            <person name="Cannon S.B."/>
            <person name="Udvardi M.K."/>
            <person name="Benedito V.A."/>
            <person name="Mayer K.F."/>
            <person name="Gouzy J."/>
            <person name="Schoof H."/>
            <person name="Van de Peer Y."/>
            <person name="Proost S."/>
            <person name="Cook D.R."/>
            <person name="Meyers B.C."/>
            <person name="Spannagl M."/>
            <person name="Cheung F."/>
            <person name="De Mita S."/>
            <person name="Krishnakumar V."/>
            <person name="Gundlach H."/>
            <person name="Zhou S."/>
            <person name="Mudge J."/>
            <person name="Bharti A.K."/>
            <person name="Murray J.D."/>
            <person name="Naoumkina M.A."/>
            <person name="Rosen B."/>
            <person name="Silverstein K.A."/>
            <person name="Tang H."/>
            <person name="Rombauts S."/>
            <person name="Zhao P.X."/>
            <person name="Zhou P."/>
            <person name="Barbe V."/>
            <person name="Bardou P."/>
            <person name="Bechner M."/>
            <person name="Bellec A."/>
            <person name="Berger A."/>
            <person name="Berges H."/>
            <person name="Bidwell S."/>
            <person name="Bisseling T."/>
            <person name="Choisne N."/>
            <person name="Couloux A."/>
            <person name="Denny R."/>
            <person name="Deshpande S."/>
            <person name="Dai X."/>
            <person name="Doyle J.J."/>
            <person name="Dudez A.M."/>
            <person name="Farmer A.D."/>
            <person name="Fouteau S."/>
            <person name="Franken C."/>
            <person name="Gibelin C."/>
            <person name="Gish J."/>
            <person name="Goldstein S."/>
            <person name="Gonzalez A.J."/>
            <person name="Green P.J."/>
            <person name="Hallab A."/>
            <person name="Hartog M."/>
            <person name="Hua A."/>
            <person name="Humphray S.J."/>
            <person name="Jeong D.H."/>
            <person name="Jing Y."/>
            <person name="Jocker A."/>
            <person name="Kenton S.M."/>
            <person name="Kim D.J."/>
            <person name="Klee K."/>
            <person name="Lai H."/>
            <person name="Lang C."/>
            <person name="Lin S."/>
            <person name="Macmil S.L."/>
            <person name="Magdelenat G."/>
            <person name="Matthews L."/>
            <person name="McCorrison J."/>
            <person name="Monaghan E.L."/>
            <person name="Mun J.H."/>
            <person name="Najar F.Z."/>
            <person name="Nicholson C."/>
            <person name="Noirot C."/>
            <person name="O'Bleness M."/>
            <person name="Paule C.R."/>
            <person name="Poulain J."/>
            <person name="Prion F."/>
            <person name="Qin B."/>
            <person name="Qu C."/>
            <person name="Retzel E.F."/>
            <person name="Riddle C."/>
            <person name="Sallet E."/>
            <person name="Samain S."/>
            <person name="Samson N."/>
            <person name="Sanders I."/>
            <person name="Saurat O."/>
            <person name="Scarpelli C."/>
            <person name="Schiex T."/>
            <person name="Segurens B."/>
            <person name="Severin A.J."/>
            <person name="Sherrier D.J."/>
            <person name="Shi R."/>
            <person name="Sims S."/>
            <person name="Singer S.R."/>
            <person name="Sinharoy S."/>
            <person name="Sterck L."/>
            <person name="Viollet A."/>
            <person name="Wang B.B."/>
            <person name="Wang K."/>
            <person name="Wang M."/>
            <person name="Wang X."/>
            <person name="Warfsmann J."/>
            <person name="Weissenbach J."/>
            <person name="White D.D."/>
            <person name="White J.D."/>
            <person name="Wiley G.B."/>
            <person name="Wincker P."/>
            <person name="Xing Y."/>
            <person name="Yang L."/>
            <person name="Yao Z."/>
            <person name="Ying F."/>
            <person name="Zhai J."/>
            <person name="Zhou L."/>
            <person name="Zuber A."/>
            <person name="Denarie J."/>
            <person name="Dixon R.A."/>
            <person name="May G.D."/>
            <person name="Schwartz D.C."/>
            <person name="Rogers J."/>
            <person name="Quetier F."/>
            <person name="Town C.D."/>
            <person name="Roe B.A."/>
        </authorList>
    </citation>
    <scope>NUCLEOTIDE SEQUENCE [LARGE SCALE GENOMIC DNA]</scope>
    <source>
        <strain evidence="7">A17</strain>
        <strain evidence="9 10">cv. Jemalong A17</strain>
    </source>
</reference>
<dbReference type="EMBL" id="CM001217">
    <property type="protein sequence ID" value="KEH41977.1"/>
    <property type="molecule type" value="Genomic_DNA"/>
</dbReference>
<accession>A0A072VJK7</accession>
<evidence type="ECO:0000256" key="6">
    <source>
        <dbReference type="RuleBase" id="RU367044"/>
    </source>
</evidence>
<keyword evidence="4 6" id="KW-0964">Secreted</keyword>
<organism evidence="7 10">
    <name type="scientific">Medicago truncatula</name>
    <name type="common">Barrel medic</name>
    <name type="synonym">Medicago tribuloides</name>
    <dbReference type="NCBI Taxonomy" id="3880"/>
    <lineage>
        <taxon>Eukaryota</taxon>
        <taxon>Viridiplantae</taxon>
        <taxon>Streptophyta</taxon>
        <taxon>Embryophyta</taxon>
        <taxon>Tracheophyta</taxon>
        <taxon>Spermatophyta</taxon>
        <taxon>Magnoliopsida</taxon>
        <taxon>eudicotyledons</taxon>
        <taxon>Gunneridae</taxon>
        <taxon>Pentapetalae</taxon>
        <taxon>rosids</taxon>
        <taxon>fabids</taxon>
        <taxon>Fabales</taxon>
        <taxon>Fabaceae</taxon>
        <taxon>Papilionoideae</taxon>
        <taxon>50 kb inversion clade</taxon>
        <taxon>NPAAA clade</taxon>
        <taxon>Hologalegina</taxon>
        <taxon>IRL clade</taxon>
        <taxon>Trifolieae</taxon>
        <taxon>Medicago</taxon>
    </lineage>
</organism>
<protein>
    <recommendedName>
        <fullName evidence="6">S-protein homolog</fullName>
    </recommendedName>
</protein>
<dbReference type="EMBL" id="PSQE01000001">
    <property type="protein sequence ID" value="RHN79511.1"/>
    <property type="molecule type" value="Genomic_DNA"/>
</dbReference>
<comment type="subcellular location">
    <subcellularLocation>
        <location evidence="1 6">Secreted</location>
    </subcellularLocation>
</comment>
<dbReference type="Proteomes" id="UP000265566">
    <property type="component" value="Chromosome 1"/>
</dbReference>
<dbReference type="Pfam" id="PF05938">
    <property type="entry name" value="Self-incomp_S1"/>
    <property type="match status" value="1"/>
</dbReference>
<dbReference type="EnsemblPlants" id="KEH41977">
    <property type="protein sequence ID" value="KEH41977"/>
    <property type="gene ID" value="MTR_1g058500"/>
</dbReference>
<dbReference type="PANTHER" id="PTHR31232">
    <property type="match status" value="1"/>
</dbReference>
<evidence type="ECO:0000313" key="8">
    <source>
        <dbReference type="EMBL" id="RHN79511.1"/>
    </source>
</evidence>
<evidence type="ECO:0000256" key="5">
    <source>
        <dbReference type="ARBA" id="ARBA00022729"/>
    </source>
</evidence>
<gene>
    <name evidence="7" type="ordered locus">MTR_1g058500</name>
    <name evidence="8" type="ORF">MtrunA17_Chr1g0178141</name>
</gene>
<sequence length="141" mass="16564">MSLFNQILLLMCVLTLLSTHNSLRVNAYSSLFFQRMHVNVTNTLLENLDLTLHCKSADDDLGPHVLHHGQNFVMNFKNNFLGETLFFCSFRWNKELHWFDIYIANRDDCRTTCNWYILQSGPCRTIAPKDNVECFAWNKNK</sequence>
<reference evidence="9" key="3">
    <citation type="submission" date="2015-04" db="UniProtKB">
        <authorList>
            <consortium name="EnsemblPlants"/>
        </authorList>
    </citation>
    <scope>IDENTIFICATION</scope>
    <source>
        <strain evidence="9">cv. Jemalong A17</strain>
    </source>
</reference>
<evidence type="ECO:0000313" key="7">
    <source>
        <dbReference type="EMBL" id="KEH41977.1"/>
    </source>
</evidence>
<comment type="similarity">
    <text evidence="2 6">Belongs to the plant self-incompatibility (S1) protein family.</text>
</comment>
<dbReference type="GO" id="GO:0005576">
    <property type="term" value="C:extracellular region"/>
    <property type="evidence" value="ECO:0007669"/>
    <property type="project" value="UniProtKB-SubCell"/>
</dbReference>
<name>A0A072VJK7_MEDTR</name>